<evidence type="ECO:0000256" key="1">
    <source>
        <dbReference type="SAM" id="Phobius"/>
    </source>
</evidence>
<feature type="transmembrane region" description="Helical" evidence="1">
    <location>
        <begin position="28"/>
        <end position="52"/>
    </location>
</feature>
<sequence length="97" mass="10306">MELIWMPVLGAAIGAILRYVVPGRGTHGLLLLPAIGACTTAIAWVLMVVGGLSLGEPWIWLIALVAPAVTCTIAAVALARVRPERDAQRLQRLLATR</sequence>
<dbReference type="RefSeq" id="WP_344340990.1">
    <property type="nucleotide sequence ID" value="NZ_BAAAQT010000005.1"/>
</dbReference>
<organism evidence="2 3">
    <name type="scientific">Agrococcus versicolor</name>
    <dbReference type="NCBI Taxonomy" id="501482"/>
    <lineage>
        <taxon>Bacteria</taxon>
        <taxon>Bacillati</taxon>
        <taxon>Actinomycetota</taxon>
        <taxon>Actinomycetes</taxon>
        <taxon>Micrococcales</taxon>
        <taxon>Microbacteriaceae</taxon>
        <taxon>Agrococcus</taxon>
    </lineage>
</organism>
<reference evidence="2 3" key="1">
    <citation type="journal article" date="2019" name="Int. J. Syst. Evol. Microbiol.">
        <title>The Global Catalogue of Microorganisms (GCM) 10K type strain sequencing project: providing services to taxonomists for standard genome sequencing and annotation.</title>
        <authorList>
            <consortium name="The Broad Institute Genomics Platform"/>
            <consortium name="The Broad Institute Genome Sequencing Center for Infectious Disease"/>
            <person name="Wu L."/>
            <person name="Ma J."/>
        </authorList>
    </citation>
    <scope>NUCLEOTIDE SEQUENCE [LARGE SCALE GENOMIC DNA]</scope>
    <source>
        <strain evidence="2 3">JCM 16026</strain>
    </source>
</reference>
<gene>
    <name evidence="2" type="ORF">GCM10009846_09640</name>
</gene>
<name>A0ABN3AMI5_9MICO</name>
<feature type="transmembrane region" description="Helical" evidence="1">
    <location>
        <begin position="58"/>
        <end position="79"/>
    </location>
</feature>
<keyword evidence="1" id="KW-1133">Transmembrane helix</keyword>
<keyword evidence="3" id="KW-1185">Reference proteome</keyword>
<comment type="caution">
    <text evidence="2">The sequence shown here is derived from an EMBL/GenBank/DDBJ whole genome shotgun (WGS) entry which is preliminary data.</text>
</comment>
<feature type="transmembrane region" description="Helical" evidence="1">
    <location>
        <begin position="6"/>
        <end position="21"/>
    </location>
</feature>
<keyword evidence="1" id="KW-0472">Membrane</keyword>
<keyword evidence="1" id="KW-0812">Transmembrane</keyword>
<evidence type="ECO:0000313" key="2">
    <source>
        <dbReference type="EMBL" id="GAA2172289.1"/>
    </source>
</evidence>
<proteinExistence type="predicted"/>
<accession>A0ABN3AMI5</accession>
<dbReference type="EMBL" id="BAAAQT010000005">
    <property type="protein sequence ID" value="GAA2172289.1"/>
    <property type="molecule type" value="Genomic_DNA"/>
</dbReference>
<protein>
    <submittedName>
        <fullName evidence="2">Uncharacterized protein</fullName>
    </submittedName>
</protein>
<evidence type="ECO:0000313" key="3">
    <source>
        <dbReference type="Proteomes" id="UP001501599"/>
    </source>
</evidence>
<dbReference type="Proteomes" id="UP001501599">
    <property type="component" value="Unassembled WGS sequence"/>
</dbReference>